<protein>
    <submittedName>
        <fullName evidence="2">Glycosyltransferase family protein 2</fullName>
    </submittedName>
</protein>
<reference evidence="2" key="1">
    <citation type="submission" date="2023-02" db="EMBL/GenBank/DDBJ databases">
        <title>Genome of toxic invasive species Heracleum sosnowskyi carries increased number of genes despite the absence of recent whole-genome duplications.</title>
        <authorList>
            <person name="Schelkunov M."/>
            <person name="Shtratnikova V."/>
            <person name="Makarenko M."/>
            <person name="Klepikova A."/>
            <person name="Omelchenko D."/>
            <person name="Novikova G."/>
            <person name="Obukhova E."/>
            <person name="Bogdanov V."/>
            <person name="Penin A."/>
            <person name="Logacheva M."/>
        </authorList>
    </citation>
    <scope>NUCLEOTIDE SEQUENCE</scope>
    <source>
        <strain evidence="2">Hsosn_3</strain>
        <tissue evidence="2">Leaf</tissue>
    </source>
</reference>
<name>A0AAD8J731_9APIA</name>
<dbReference type="CDD" id="cd00761">
    <property type="entry name" value="Glyco_tranf_GTA_type"/>
    <property type="match status" value="1"/>
</dbReference>
<dbReference type="Proteomes" id="UP001237642">
    <property type="component" value="Unassembled WGS sequence"/>
</dbReference>
<evidence type="ECO:0000313" key="2">
    <source>
        <dbReference type="EMBL" id="KAK1398421.1"/>
    </source>
</evidence>
<dbReference type="InterPro" id="IPR029044">
    <property type="entry name" value="Nucleotide-diphossugar_trans"/>
</dbReference>
<dbReference type="PANTHER" id="PTHR33604">
    <property type="entry name" value="OSJNBA0004B13.7 PROTEIN"/>
    <property type="match status" value="1"/>
</dbReference>
<gene>
    <name evidence="2" type="ORF">POM88_008284</name>
</gene>
<dbReference type="Gene3D" id="3.90.550.10">
    <property type="entry name" value="Spore Coat Polysaccharide Biosynthesis Protein SpsA, Chain A"/>
    <property type="match status" value="2"/>
</dbReference>
<feature type="transmembrane region" description="Helical" evidence="1">
    <location>
        <begin position="35"/>
        <end position="57"/>
    </location>
</feature>
<evidence type="ECO:0000313" key="3">
    <source>
        <dbReference type="Proteomes" id="UP001237642"/>
    </source>
</evidence>
<keyword evidence="1" id="KW-0472">Membrane</keyword>
<evidence type="ECO:0000256" key="1">
    <source>
        <dbReference type="SAM" id="Phobius"/>
    </source>
</evidence>
<dbReference type="PANTHER" id="PTHR33604:SF1">
    <property type="entry name" value="GLYCOSYLTRANSFERASE FAMILY PROTEIN 2"/>
    <property type="match status" value="1"/>
</dbReference>
<dbReference type="SUPFAM" id="SSF53448">
    <property type="entry name" value="Nucleotide-diphospho-sugar transferases"/>
    <property type="match status" value="2"/>
</dbReference>
<proteinExistence type="predicted"/>
<organism evidence="2 3">
    <name type="scientific">Heracleum sosnowskyi</name>
    <dbReference type="NCBI Taxonomy" id="360622"/>
    <lineage>
        <taxon>Eukaryota</taxon>
        <taxon>Viridiplantae</taxon>
        <taxon>Streptophyta</taxon>
        <taxon>Embryophyta</taxon>
        <taxon>Tracheophyta</taxon>
        <taxon>Spermatophyta</taxon>
        <taxon>Magnoliopsida</taxon>
        <taxon>eudicotyledons</taxon>
        <taxon>Gunneridae</taxon>
        <taxon>Pentapetalae</taxon>
        <taxon>asterids</taxon>
        <taxon>campanulids</taxon>
        <taxon>Apiales</taxon>
        <taxon>Apiaceae</taxon>
        <taxon>Apioideae</taxon>
        <taxon>apioid superclade</taxon>
        <taxon>Tordylieae</taxon>
        <taxon>Tordyliinae</taxon>
        <taxon>Heracleum</taxon>
    </lineage>
</organism>
<comment type="caution">
    <text evidence="2">The sequence shown here is derived from an EMBL/GenBank/DDBJ whole genome shotgun (WGS) entry which is preliminary data.</text>
</comment>
<keyword evidence="1" id="KW-0812">Transmembrane</keyword>
<reference evidence="2" key="2">
    <citation type="submission" date="2023-05" db="EMBL/GenBank/DDBJ databases">
        <authorList>
            <person name="Schelkunov M.I."/>
        </authorList>
    </citation>
    <scope>NUCLEOTIDE SEQUENCE</scope>
    <source>
        <strain evidence="2">Hsosn_3</strain>
        <tissue evidence="2">Leaf</tissue>
    </source>
</reference>
<dbReference type="AlphaFoldDB" id="A0AAD8J731"/>
<dbReference type="EMBL" id="JAUIZM010000002">
    <property type="protein sequence ID" value="KAK1398421.1"/>
    <property type="molecule type" value="Genomic_DNA"/>
</dbReference>
<keyword evidence="1" id="KW-1133">Transmembrane helix</keyword>
<sequence length="915" mass="104538">MIMKSGDNYLDDIVSDNAGGKANKLRVQKSTSARLVTLLTCLQFAFAVYATFLLYYMSPSLDLKAKPDFSWATRIASQWKHLIVQPHVVSRYQQTLKQTTVCENENIDFVQKRSNDEVMIKLKRQLYEEVLSYQTKSFGSETLTELMAMKSKWDFKGSNIPKVTVILNHFRRRTLCAQLHSLLHQTLPFHHVWVLSFGSPKEALLKRIVESYNDSRISFISSSYDFKYYGRFQMALQTEADLVYILDDDMIPGTKMIQILSHVAGTEKYKNSVLGSIGRILPFRQKDYSFPSYRKFRSKEGGLYLPDPAYNITVNKIVQVDFLSSSWFLSADLINTLFTETPFTFMTGEDLHLSYQLQKYRNAGSFVLPVNPKDKETWGDSEHRLAYVAETTVVSKDIVQVRDDQWWKALSAGYITQWAAMYPQRSDALFYAHSVEEAKALAPLLKKFRSTIGKKAYIAISGGNFCPCEDAASALSWPKEVCKERRFKIFDLGIEAISGVSNSEVPVVQAVYASMKGLIKIHNPSVVIAVSDTDLNVLKALKMATETNANSALILLPRPSVSKVTWIADLRATALPKWNCMRISINIITQNRAHSLTRLLESLSNAYYLGDEIPISFNMDNKVDEATLKLVQSFKWSHGPKILRRRIIQGGLIRAVSESWYPSSDDDFGLLLEDDIEVSPYYYLWIKYTLLTYHYDPQVSLPELSSISLYTPRLIEVVKERPKWNGTEYFKHKHPNTPYLHQLPCSWGAVFFPKQWREFYVYMNMRFTEDAKKNPVQIPKSRTNGWQASWKKFLIDMMYLRGYVSLYPNFPNQTSFSTNHMEPGAHINAKDNALSHNKSDYEVPLLQEDFIHYLPNGKLPPASMLPSLNLFNQAVSLGGLKVAGAKLRQDVLGCNITEIVIVDHETGLPSHCSRF</sequence>
<keyword evidence="3" id="KW-1185">Reference proteome</keyword>
<accession>A0AAD8J731</accession>